<dbReference type="EMBL" id="JANPWB010000007">
    <property type="protein sequence ID" value="KAJ1173915.1"/>
    <property type="molecule type" value="Genomic_DNA"/>
</dbReference>
<keyword evidence="2" id="KW-1185">Reference proteome</keyword>
<organism evidence="1 2">
    <name type="scientific">Pleurodeles waltl</name>
    <name type="common">Iberian ribbed newt</name>
    <dbReference type="NCBI Taxonomy" id="8319"/>
    <lineage>
        <taxon>Eukaryota</taxon>
        <taxon>Metazoa</taxon>
        <taxon>Chordata</taxon>
        <taxon>Craniata</taxon>
        <taxon>Vertebrata</taxon>
        <taxon>Euteleostomi</taxon>
        <taxon>Amphibia</taxon>
        <taxon>Batrachia</taxon>
        <taxon>Caudata</taxon>
        <taxon>Salamandroidea</taxon>
        <taxon>Salamandridae</taxon>
        <taxon>Pleurodelinae</taxon>
        <taxon>Pleurodeles</taxon>
    </lineage>
</organism>
<sequence length="92" mass="9919">MLGYPPSLTDMGNATKKRKQIANHAPLLNACGTPVPEAEMPTPKLSSQMGQTLRDILQAITGTRKALETKINTLAADMGILRNEAGNDCKKR</sequence>
<protein>
    <submittedName>
        <fullName evidence="1">Uncharacterized protein</fullName>
    </submittedName>
</protein>
<proteinExistence type="predicted"/>
<accession>A0AAV7TBX5</accession>
<evidence type="ECO:0000313" key="2">
    <source>
        <dbReference type="Proteomes" id="UP001066276"/>
    </source>
</evidence>
<comment type="caution">
    <text evidence="1">The sequence shown here is derived from an EMBL/GenBank/DDBJ whole genome shotgun (WGS) entry which is preliminary data.</text>
</comment>
<gene>
    <name evidence="1" type="ORF">NDU88_005739</name>
</gene>
<dbReference type="Proteomes" id="UP001066276">
    <property type="component" value="Chromosome 4_1"/>
</dbReference>
<dbReference type="AlphaFoldDB" id="A0AAV7TBX5"/>
<reference evidence="1" key="1">
    <citation type="journal article" date="2022" name="bioRxiv">
        <title>Sequencing and chromosome-scale assembly of the giantPleurodeles waltlgenome.</title>
        <authorList>
            <person name="Brown T."/>
            <person name="Elewa A."/>
            <person name="Iarovenko S."/>
            <person name="Subramanian E."/>
            <person name="Araus A.J."/>
            <person name="Petzold A."/>
            <person name="Susuki M."/>
            <person name="Suzuki K.-i.T."/>
            <person name="Hayashi T."/>
            <person name="Toyoda A."/>
            <person name="Oliveira C."/>
            <person name="Osipova E."/>
            <person name="Leigh N.D."/>
            <person name="Simon A."/>
            <person name="Yun M.H."/>
        </authorList>
    </citation>
    <scope>NUCLEOTIDE SEQUENCE</scope>
    <source>
        <strain evidence="1">20211129_DDA</strain>
        <tissue evidence="1">Liver</tissue>
    </source>
</reference>
<evidence type="ECO:0000313" key="1">
    <source>
        <dbReference type="EMBL" id="KAJ1173915.1"/>
    </source>
</evidence>
<name>A0AAV7TBX5_PLEWA</name>